<protein>
    <submittedName>
        <fullName evidence="1">DUF3987 domain-containing protein</fullName>
    </submittedName>
</protein>
<sequence>MNQHRAIETVIERLDQCLWDPLDVVAYRTKAPRFMILTQMLSVIAIASQQLVDISPKSEMKIPASLYTLILAASGERKSTVDKLLMKPVREFEKCLAE</sequence>
<dbReference type="RefSeq" id="WP_323581230.1">
    <property type="nucleotide sequence ID" value="NZ_JAYGOJ010000338.1"/>
</dbReference>
<accession>A0ABU5WFK6</accession>
<comment type="caution">
    <text evidence="1">The sequence shown here is derived from an EMBL/GenBank/DDBJ whole genome shotgun (WGS) entry which is preliminary data.</text>
</comment>
<gene>
    <name evidence="1" type="ORF">VCX44_25020</name>
</gene>
<dbReference type="EMBL" id="JAYGOJ010000338">
    <property type="protein sequence ID" value="MEA9438952.1"/>
    <property type="molecule type" value="Genomic_DNA"/>
</dbReference>
<keyword evidence="2" id="KW-1185">Reference proteome</keyword>
<reference evidence="1 2" key="1">
    <citation type="submission" date="2023-12" db="EMBL/GenBank/DDBJ databases">
        <title>Characterization of antibiotic resistance in Aeromonas spp. in hospital effluent.</title>
        <authorList>
            <person name="Negoseki B.R.S."/>
            <person name="Krul D."/>
            <person name="Siqueira A.C."/>
            <person name="Almeida M."/>
            <person name="Mesa D."/>
            <person name="Conte D."/>
            <person name="Dalla-Costa L.M."/>
        </authorList>
    </citation>
    <scope>NUCLEOTIDE SEQUENCE [LARGE SCALE GENOMIC DNA]</scope>
    <source>
        <strain evidence="1 2">36v</strain>
    </source>
</reference>
<dbReference type="Pfam" id="PF13148">
    <property type="entry name" value="DUF3987"/>
    <property type="match status" value="1"/>
</dbReference>
<name>A0ABU5WFK6_AERCA</name>
<feature type="non-terminal residue" evidence="1">
    <location>
        <position position="98"/>
    </location>
</feature>
<evidence type="ECO:0000313" key="1">
    <source>
        <dbReference type="EMBL" id="MEA9438952.1"/>
    </source>
</evidence>
<dbReference type="Proteomes" id="UP001304847">
    <property type="component" value="Unassembled WGS sequence"/>
</dbReference>
<organism evidence="1 2">
    <name type="scientific">Aeromonas caviae</name>
    <name type="common">Aeromonas punctata</name>
    <dbReference type="NCBI Taxonomy" id="648"/>
    <lineage>
        <taxon>Bacteria</taxon>
        <taxon>Pseudomonadati</taxon>
        <taxon>Pseudomonadota</taxon>
        <taxon>Gammaproteobacteria</taxon>
        <taxon>Aeromonadales</taxon>
        <taxon>Aeromonadaceae</taxon>
        <taxon>Aeromonas</taxon>
    </lineage>
</organism>
<proteinExistence type="predicted"/>
<dbReference type="InterPro" id="IPR025048">
    <property type="entry name" value="DUF3987"/>
</dbReference>
<evidence type="ECO:0000313" key="2">
    <source>
        <dbReference type="Proteomes" id="UP001304847"/>
    </source>
</evidence>